<evidence type="ECO:0000256" key="1">
    <source>
        <dbReference type="SAM" id="MobiDB-lite"/>
    </source>
</evidence>
<gene>
    <name evidence="4" type="ORF">E4U92_09105</name>
</gene>
<sequence>MRTPVSRRAVLTAGMASALAGSAKGQAAASAPASRNPVTPASTSADGDLQRQVDAILATGVAGVGAEVMSPCGRRHAFAGTPHDGRFRIGSLTKTFTAVVALQLPDLAVDTPVRHWLPEVTRDITVRDLLRHTSRLLDPGIPALTSAQGYRAQRLRGYAPQELARAALRLGTAPEAWSYANTNYLLTAMIIERITGRSWAEEITDRIIRPLGLDATRAPGESPFVTGPHARGWASFGTGTPIDVTLLNPSMAVGSGALLSSVRDLGSFYSALLGGELLTPPRLSEMTATVPAPGIGIDGARYGLGLAELPLPGGGSFYSHFGELLGYHAWAGATADGSRTAIVYVTGDVTRATMSAMSALIEDGVRSAGSAAAGRACHAN</sequence>
<reference evidence="4 5" key="1">
    <citation type="submission" date="2019-04" db="EMBL/GenBank/DDBJ databases">
        <title>Streptomyces lasaliensis sp.nov., an Actinomycete isolated from soil which produces the polyether antibiotic lasalocid.</title>
        <authorList>
            <person name="Erwin G."/>
            <person name="Haber C."/>
        </authorList>
    </citation>
    <scope>NUCLEOTIDE SEQUENCE [LARGE SCALE GENOMIC DNA]</scope>
    <source>
        <strain evidence="4 5">DSM 40089</strain>
    </source>
</reference>
<dbReference type="InterPro" id="IPR006311">
    <property type="entry name" value="TAT_signal"/>
</dbReference>
<organism evidence="4 5">
    <name type="scientific">Streptomyces galbus</name>
    <dbReference type="NCBI Taxonomy" id="33898"/>
    <lineage>
        <taxon>Bacteria</taxon>
        <taxon>Bacillati</taxon>
        <taxon>Actinomycetota</taxon>
        <taxon>Actinomycetes</taxon>
        <taxon>Kitasatosporales</taxon>
        <taxon>Streptomycetaceae</taxon>
        <taxon>Streptomyces</taxon>
    </lineage>
</organism>
<evidence type="ECO:0000259" key="3">
    <source>
        <dbReference type="Pfam" id="PF00144"/>
    </source>
</evidence>
<dbReference type="EMBL" id="SZPR01000010">
    <property type="protein sequence ID" value="TKT09733.1"/>
    <property type="molecule type" value="Genomic_DNA"/>
</dbReference>
<feature type="compositionally biased region" description="Polar residues" evidence="1">
    <location>
        <begin position="36"/>
        <end position="45"/>
    </location>
</feature>
<accession>A0A4V6AY17</accession>
<dbReference type="PANTHER" id="PTHR46825">
    <property type="entry name" value="D-ALANYL-D-ALANINE-CARBOXYPEPTIDASE/ENDOPEPTIDASE AMPH"/>
    <property type="match status" value="1"/>
</dbReference>
<dbReference type="Gene3D" id="3.40.710.10">
    <property type="entry name" value="DD-peptidase/beta-lactamase superfamily"/>
    <property type="match status" value="1"/>
</dbReference>
<evidence type="ECO:0000256" key="2">
    <source>
        <dbReference type="SAM" id="SignalP"/>
    </source>
</evidence>
<dbReference type="Proteomes" id="UP000308632">
    <property type="component" value="Unassembled WGS sequence"/>
</dbReference>
<dbReference type="PROSITE" id="PS51318">
    <property type="entry name" value="TAT"/>
    <property type="match status" value="1"/>
</dbReference>
<comment type="caution">
    <text evidence="4">The sequence shown here is derived from an EMBL/GenBank/DDBJ whole genome shotgun (WGS) entry which is preliminary data.</text>
</comment>
<dbReference type="PANTHER" id="PTHR46825:SF7">
    <property type="entry name" value="D-ALANYL-D-ALANINE CARBOXYPEPTIDASE"/>
    <property type="match status" value="1"/>
</dbReference>
<dbReference type="Pfam" id="PF00144">
    <property type="entry name" value="Beta-lactamase"/>
    <property type="match status" value="1"/>
</dbReference>
<feature type="region of interest" description="Disordered" evidence="1">
    <location>
        <begin position="28"/>
        <end position="47"/>
    </location>
</feature>
<dbReference type="SUPFAM" id="SSF56601">
    <property type="entry name" value="beta-lactamase/transpeptidase-like"/>
    <property type="match status" value="1"/>
</dbReference>
<feature type="signal peptide" evidence="2">
    <location>
        <begin position="1"/>
        <end position="20"/>
    </location>
</feature>
<proteinExistence type="predicted"/>
<evidence type="ECO:0000313" key="4">
    <source>
        <dbReference type="EMBL" id="TKT09733.1"/>
    </source>
</evidence>
<evidence type="ECO:0000313" key="5">
    <source>
        <dbReference type="Proteomes" id="UP000308632"/>
    </source>
</evidence>
<name>A0A4V6AY17_STRGB</name>
<protein>
    <submittedName>
        <fullName evidence="4">Beta-lactamase family protein</fullName>
    </submittedName>
</protein>
<keyword evidence="2" id="KW-0732">Signal</keyword>
<feature type="domain" description="Beta-lactamase-related" evidence="3">
    <location>
        <begin position="82"/>
        <end position="353"/>
    </location>
</feature>
<feature type="chain" id="PRO_5039706793" evidence="2">
    <location>
        <begin position="21"/>
        <end position="380"/>
    </location>
</feature>
<dbReference type="InterPro" id="IPR012338">
    <property type="entry name" value="Beta-lactam/transpept-like"/>
</dbReference>
<dbReference type="InterPro" id="IPR050491">
    <property type="entry name" value="AmpC-like"/>
</dbReference>
<dbReference type="InterPro" id="IPR001466">
    <property type="entry name" value="Beta-lactam-related"/>
</dbReference>
<dbReference type="AlphaFoldDB" id="A0A4V6AY17"/>